<dbReference type="InterPro" id="IPR017920">
    <property type="entry name" value="COMM"/>
</dbReference>
<dbReference type="FunCoup" id="E9H1V9">
    <property type="interactions" value="462"/>
</dbReference>
<proteinExistence type="predicted"/>
<dbReference type="HOGENOM" id="CLU_096212_0_0_1"/>
<dbReference type="Pfam" id="PF07258">
    <property type="entry name" value="COMM_domain"/>
    <property type="match status" value="1"/>
</dbReference>
<sequence length="193" mass="22692">MELSNNYEELTFFQRYDENVLSEFIEIAYEYLVNKNKHKSYSNAALKLNVECFAIEKLIGKLSELLLESAKLTITEAEFVSNLQPILFDKVHLLWEQVCLKRNLLKEMLTKTEINYAHFSSLNWRLENTIASKSLESCENTHFLMEIQLKNRDDKEQRHFITDIPNIFHFTNVLESALNETKTSHIRRGPTSN</sequence>
<dbReference type="EMBL" id="GL732584">
    <property type="protein sequence ID" value="EFX74300.1"/>
    <property type="molecule type" value="Genomic_DNA"/>
</dbReference>
<feature type="domain" description="COMM" evidence="1">
    <location>
        <begin position="118"/>
        <end position="185"/>
    </location>
</feature>
<evidence type="ECO:0000313" key="3">
    <source>
        <dbReference type="Proteomes" id="UP000000305"/>
    </source>
</evidence>
<dbReference type="KEGG" id="dpx:DAPPUDRAFT_109043"/>
<keyword evidence="3" id="KW-1185">Reference proteome</keyword>
<dbReference type="OMA" id="ESCENTH"/>
<dbReference type="InParanoid" id="E9H1V9"/>
<dbReference type="STRING" id="6669.E9H1V9"/>
<gene>
    <name evidence="2" type="ORF">DAPPUDRAFT_109043</name>
</gene>
<dbReference type="PANTHER" id="PTHR15857">
    <property type="entry name" value="COMM DOMAIN CONTAINING PROTEIN 2"/>
    <property type="match status" value="1"/>
</dbReference>
<dbReference type="InterPro" id="IPR037354">
    <property type="entry name" value="Commd2"/>
</dbReference>
<dbReference type="PROSITE" id="PS51269">
    <property type="entry name" value="COMM"/>
    <property type="match status" value="1"/>
</dbReference>
<accession>E9H1V9</accession>
<name>E9H1V9_DAPPU</name>
<protein>
    <recommendedName>
        <fullName evidence="1">COMM domain-containing protein</fullName>
    </recommendedName>
</protein>
<dbReference type="PANTHER" id="PTHR15857:SF0">
    <property type="entry name" value="COMM DOMAIN-CONTAINING PROTEIN 2"/>
    <property type="match status" value="1"/>
</dbReference>
<dbReference type="AlphaFoldDB" id="E9H1V9"/>
<dbReference type="Proteomes" id="UP000000305">
    <property type="component" value="Unassembled WGS sequence"/>
</dbReference>
<reference evidence="2 3" key="1">
    <citation type="journal article" date="2011" name="Science">
        <title>The ecoresponsive genome of Daphnia pulex.</title>
        <authorList>
            <person name="Colbourne J.K."/>
            <person name="Pfrender M.E."/>
            <person name="Gilbert D."/>
            <person name="Thomas W.K."/>
            <person name="Tucker A."/>
            <person name="Oakley T.H."/>
            <person name="Tokishita S."/>
            <person name="Aerts A."/>
            <person name="Arnold G.J."/>
            <person name="Basu M.K."/>
            <person name="Bauer D.J."/>
            <person name="Caceres C.E."/>
            <person name="Carmel L."/>
            <person name="Casola C."/>
            <person name="Choi J.H."/>
            <person name="Detter J.C."/>
            <person name="Dong Q."/>
            <person name="Dusheyko S."/>
            <person name="Eads B.D."/>
            <person name="Frohlich T."/>
            <person name="Geiler-Samerotte K.A."/>
            <person name="Gerlach D."/>
            <person name="Hatcher P."/>
            <person name="Jogdeo S."/>
            <person name="Krijgsveld J."/>
            <person name="Kriventseva E.V."/>
            <person name="Kultz D."/>
            <person name="Laforsch C."/>
            <person name="Lindquist E."/>
            <person name="Lopez J."/>
            <person name="Manak J.R."/>
            <person name="Muller J."/>
            <person name="Pangilinan J."/>
            <person name="Patwardhan R.P."/>
            <person name="Pitluck S."/>
            <person name="Pritham E.J."/>
            <person name="Rechtsteiner A."/>
            <person name="Rho M."/>
            <person name="Rogozin I.B."/>
            <person name="Sakarya O."/>
            <person name="Salamov A."/>
            <person name="Schaack S."/>
            <person name="Shapiro H."/>
            <person name="Shiga Y."/>
            <person name="Skalitzky C."/>
            <person name="Smith Z."/>
            <person name="Souvorov A."/>
            <person name="Sung W."/>
            <person name="Tang Z."/>
            <person name="Tsuchiya D."/>
            <person name="Tu H."/>
            <person name="Vos H."/>
            <person name="Wang M."/>
            <person name="Wolf Y.I."/>
            <person name="Yamagata H."/>
            <person name="Yamada T."/>
            <person name="Ye Y."/>
            <person name="Shaw J.R."/>
            <person name="Andrews J."/>
            <person name="Crease T.J."/>
            <person name="Tang H."/>
            <person name="Lucas S.M."/>
            <person name="Robertson H.M."/>
            <person name="Bork P."/>
            <person name="Koonin E.V."/>
            <person name="Zdobnov E.M."/>
            <person name="Grigoriev I.V."/>
            <person name="Lynch M."/>
            <person name="Boore J.L."/>
        </authorList>
    </citation>
    <scope>NUCLEOTIDE SEQUENCE [LARGE SCALE GENOMIC DNA]</scope>
</reference>
<organism evidence="2 3">
    <name type="scientific">Daphnia pulex</name>
    <name type="common">Water flea</name>
    <dbReference type="NCBI Taxonomy" id="6669"/>
    <lineage>
        <taxon>Eukaryota</taxon>
        <taxon>Metazoa</taxon>
        <taxon>Ecdysozoa</taxon>
        <taxon>Arthropoda</taxon>
        <taxon>Crustacea</taxon>
        <taxon>Branchiopoda</taxon>
        <taxon>Diplostraca</taxon>
        <taxon>Cladocera</taxon>
        <taxon>Anomopoda</taxon>
        <taxon>Daphniidae</taxon>
        <taxon>Daphnia</taxon>
    </lineage>
</organism>
<dbReference type="OrthoDB" id="10257479at2759"/>
<evidence type="ECO:0000313" key="2">
    <source>
        <dbReference type="EMBL" id="EFX74300.1"/>
    </source>
</evidence>
<evidence type="ECO:0000259" key="1">
    <source>
        <dbReference type="PROSITE" id="PS51269"/>
    </source>
</evidence>